<comment type="subcellular location">
    <subcellularLocation>
        <location evidence="1">Chromosome</location>
        <location evidence="1">Telomere</location>
    </subcellularLocation>
</comment>
<dbReference type="GO" id="GO:0070198">
    <property type="term" value="P:protein localization to chromosome, telomeric region"/>
    <property type="evidence" value="ECO:0007669"/>
    <property type="project" value="TreeGrafter"/>
</dbReference>
<keyword evidence="3" id="KW-0779">Telomere</keyword>
<dbReference type="GO" id="GO:0003720">
    <property type="term" value="F:telomerase activity"/>
    <property type="evidence" value="ECO:0007669"/>
    <property type="project" value="TreeGrafter"/>
</dbReference>
<gene>
    <name evidence="10" type="primary">terfa</name>
</gene>
<evidence type="ECO:0000256" key="2">
    <source>
        <dbReference type="ARBA" id="ARBA00022454"/>
    </source>
</evidence>
<feature type="region of interest" description="Disordered" evidence="7">
    <location>
        <begin position="209"/>
        <end position="234"/>
    </location>
</feature>
<evidence type="ECO:0000259" key="8">
    <source>
        <dbReference type="PROSITE" id="PS50090"/>
    </source>
</evidence>
<dbReference type="InterPro" id="IPR036507">
    <property type="entry name" value="Telomere_rpt-bd_fac_dimer_sf"/>
</dbReference>
<dbReference type="GO" id="GO:0031627">
    <property type="term" value="P:telomeric loop formation"/>
    <property type="evidence" value="ECO:0007669"/>
    <property type="project" value="TreeGrafter"/>
</dbReference>
<feature type="compositionally biased region" description="Polar residues" evidence="7">
    <location>
        <begin position="349"/>
        <end position="359"/>
    </location>
</feature>
<evidence type="ECO:0000259" key="9">
    <source>
        <dbReference type="PROSITE" id="PS51294"/>
    </source>
</evidence>
<dbReference type="GO" id="GO:0061820">
    <property type="term" value="P:telomeric D-loop disassembly"/>
    <property type="evidence" value="ECO:0007669"/>
    <property type="project" value="TreeGrafter"/>
</dbReference>
<dbReference type="PANTHER" id="PTHR46833:SF1">
    <property type="entry name" value="TELOMERIC REPEAT-BINDING FACTOR 2"/>
    <property type="match status" value="1"/>
</dbReference>
<feature type="domain" description="HTH myb-type" evidence="9">
    <location>
        <begin position="616"/>
        <end position="665"/>
    </location>
</feature>
<dbReference type="InterPro" id="IPR017930">
    <property type="entry name" value="Myb_dom"/>
</dbReference>
<dbReference type="AlphaFoldDB" id="A0A671NRY1"/>
<dbReference type="GeneID" id="107677820"/>
<dbReference type="GO" id="GO:0005654">
    <property type="term" value="C:nucleoplasm"/>
    <property type="evidence" value="ECO:0007669"/>
    <property type="project" value="UniProtKB-ARBA"/>
</dbReference>
<reference evidence="10" key="2">
    <citation type="submission" date="2025-09" db="UniProtKB">
        <authorList>
            <consortium name="Ensembl"/>
        </authorList>
    </citation>
    <scope>IDENTIFICATION</scope>
</reference>
<keyword evidence="6" id="KW-0131">Cell cycle</keyword>
<feature type="region of interest" description="Disordered" evidence="7">
    <location>
        <begin position="310"/>
        <end position="604"/>
    </location>
</feature>
<dbReference type="GO" id="GO:0003691">
    <property type="term" value="F:double-stranded telomeric DNA binding"/>
    <property type="evidence" value="ECO:0007669"/>
    <property type="project" value="TreeGrafter"/>
</dbReference>
<keyword evidence="11" id="KW-1185">Reference proteome</keyword>
<evidence type="ECO:0000256" key="7">
    <source>
        <dbReference type="SAM" id="MobiDB-lite"/>
    </source>
</evidence>
<evidence type="ECO:0000256" key="5">
    <source>
        <dbReference type="ARBA" id="ARBA00023242"/>
    </source>
</evidence>
<keyword evidence="5" id="KW-0539">Nucleus</keyword>
<dbReference type="CTD" id="192316"/>
<dbReference type="KEGG" id="sanh:107677820"/>
<feature type="compositionally biased region" description="Basic and acidic residues" evidence="7">
    <location>
        <begin position="222"/>
        <end position="234"/>
    </location>
</feature>
<dbReference type="InterPro" id="IPR009057">
    <property type="entry name" value="Homeodomain-like_sf"/>
</dbReference>
<accession>A0A671NRY1</accession>
<dbReference type="GO" id="GO:0031848">
    <property type="term" value="P:protection from non-homologous end joining at telomere"/>
    <property type="evidence" value="ECO:0007669"/>
    <property type="project" value="InterPro"/>
</dbReference>
<evidence type="ECO:0000313" key="11">
    <source>
        <dbReference type="Proteomes" id="UP000472260"/>
    </source>
</evidence>
<feature type="compositionally biased region" description="Low complexity" evidence="7">
    <location>
        <begin position="383"/>
        <end position="392"/>
    </location>
</feature>
<dbReference type="GO" id="GO:0098505">
    <property type="term" value="F:G-rich strand telomeric DNA binding"/>
    <property type="evidence" value="ECO:0007669"/>
    <property type="project" value="TreeGrafter"/>
</dbReference>
<dbReference type="GO" id="GO:0032208">
    <property type="term" value="P:negative regulation of telomere maintenance via recombination"/>
    <property type="evidence" value="ECO:0007669"/>
    <property type="project" value="TreeGrafter"/>
</dbReference>
<feature type="compositionally biased region" description="Low complexity" evidence="7">
    <location>
        <begin position="418"/>
        <end position="437"/>
    </location>
</feature>
<keyword evidence="2" id="KW-0158">Chromosome</keyword>
<dbReference type="PROSITE" id="PS50090">
    <property type="entry name" value="MYB_LIKE"/>
    <property type="match status" value="1"/>
</dbReference>
<dbReference type="CDD" id="cd11660">
    <property type="entry name" value="SANT_TRF"/>
    <property type="match status" value="1"/>
</dbReference>
<dbReference type="SUPFAM" id="SSF46689">
    <property type="entry name" value="Homeodomain-like"/>
    <property type="match status" value="1"/>
</dbReference>
<evidence type="ECO:0000256" key="6">
    <source>
        <dbReference type="ARBA" id="ARBA00023306"/>
    </source>
</evidence>
<dbReference type="SMART" id="SM00717">
    <property type="entry name" value="SANT"/>
    <property type="match status" value="1"/>
</dbReference>
<dbReference type="Gene3D" id="1.10.10.60">
    <property type="entry name" value="Homeodomain-like"/>
    <property type="match status" value="1"/>
</dbReference>
<feature type="compositionally biased region" description="Acidic residues" evidence="7">
    <location>
        <begin position="310"/>
        <end position="322"/>
    </location>
</feature>
<evidence type="ECO:0000256" key="1">
    <source>
        <dbReference type="ARBA" id="ARBA00004574"/>
    </source>
</evidence>
<dbReference type="InterPro" id="IPR030657">
    <property type="entry name" value="TERF2"/>
</dbReference>
<dbReference type="PROSITE" id="PS51294">
    <property type="entry name" value="HTH_MYB"/>
    <property type="match status" value="1"/>
</dbReference>
<evidence type="ECO:0000313" key="10">
    <source>
        <dbReference type="Ensembl" id="ENSSANP00000048383.1"/>
    </source>
</evidence>
<dbReference type="GO" id="GO:0042803">
    <property type="term" value="F:protein homodimerization activity"/>
    <property type="evidence" value="ECO:0007669"/>
    <property type="project" value="InterPro"/>
</dbReference>
<evidence type="ECO:0000256" key="3">
    <source>
        <dbReference type="ARBA" id="ARBA00022895"/>
    </source>
</evidence>
<dbReference type="InterPro" id="IPR013867">
    <property type="entry name" value="Telomere_rpt-bd_fac_dimer_dom"/>
</dbReference>
<dbReference type="SUPFAM" id="SSF63600">
    <property type="entry name" value="Telomeric repeat binding factor (TRF) dimerisation domain"/>
    <property type="match status" value="1"/>
</dbReference>
<dbReference type="PANTHER" id="PTHR46833">
    <property type="entry name" value="TELOMERIC REPEAT-BINDING FACTOR 2 TERF2"/>
    <property type="match status" value="1"/>
</dbReference>
<dbReference type="Pfam" id="PF08558">
    <property type="entry name" value="TRF"/>
    <property type="match status" value="1"/>
</dbReference>
<dbReference type="OrthoDB" id="608866at2759"/>
<feature type="compositionally biased region" description="Polar residues" evidence="7">
    <location>
        <begin position="495"/>
        <end position="504"/>
    </location>
</feature>
<dbReference type="Ensembl" id="ENSSANT00000051446.1">
    <property type="protein sequence ID" value="ENSSANP00000048383.1"/>
    <property type="gene ID" value="ENSSANG00000024329.1"/>
</dbReference>
<keyword evidence="4" id="KW-0238">DNA-binding</keyword>
<protein>
    <submittedName>
        <fullName evidence="10">Uncharacterized protein</fullName>
    </submittedName>
</protein>
<reference evidence="10" key="1">
    <citation type="submission" date="2025-08" db="UniProtKB">
        <authorList>
            <consortium name="Ensembl"/>
        </authorList>
    </citation>
    <scope>IDENTIFICATION</scope>
</reference>
<sequence>MSESASKVRSLSDEQIINRWGFDYYVFKALSAFRDADYTAFTHFTSIIENLVVRPVDGHSDMIVKLRCMQFLSRINNGDKLDLTFEEPKTPLESALSVLESICRDMSVPPREQECVKQAIIETLVMVCLRGGEFARAEEVLLRHFSDAADLAGKKKLFESLIRRRRSSHSVLQLSSYADFKQDMLDFIERLYRVPEPFLLQMLKRSGHPGVSSEPVTSSSQDRQKTSAAAEDHGSVSARLSLRSLRQVYGVLSERYGVSVSFTQLQQELEQEEEEQEQEEEESPELHLALTETQPETAYAGMTISRLVQEDDSQLSAEEEEETQIRIVVPSGPDSDDPEVQTPVRRSDTQNSECSSAQICTPARHTQKHNRIVLSSDVESEGPAASPPASRCSSRHKQQQKKSHHSESECVMMEVRCSSAQVSSPARPSSSSSSPAVRRSDRDTQRQSRILLSGDVESEDHAASPPASRRSSRHKQQQKKSDLSVGESAPVSTPARPSSPASVTRSDRDTQNQSSEMEVEDGGSSVQHSTPARPSATDAPRQNRSVTVSSESEDHSLSPAAQTPRRRSSPSSGGAHRRRRARWQDVSGTHENWSDEESLFSATSDRSSKKYSRKMWTVQESEWLKEGVQRFGVGHWEKIRSAFPFTGRTAVNLKDRWRTMLKLRLV</sequence>
<dbReference type="Pfam" id="PF00249">
    <property type="entry name" value="Myb_DNA-binding"/>
    <property type="match status" value="1"/>
</dbReference>
<organism evidence="10 11">
    <name type="scientific">Sinocyclocheilus anshuiensis</name>
    <dbReference type="NCBI Taxonomy" id="1608454"/>
    <lineage>
        <taxon>Eukaryota</taxon>
        <taxon>Metazoa</taxon>
        <taxon>Chordata</taxon>
        <taxon>Craniata</taxon>
        <taxon>Vertebrata</taxon>
        <taxon>Euteleostomi</taxon>
        <taxon>Actinopterygii</taxon>
        <taxon>Neopterygii</taxon>
        <taxon>Teleostei</taxon>
        <taxon>Ostariophysi</taxon>
        <taxon>Cypriniformes</taxon>
        <taxon>Cyprinidae</taxon>
        <taxon>Cyprininae</taxon>
        <taxon>Sinocyclocheilus</taxon>
    </lineage>
</organism>
<dbReference type="GO" id="GO:0032210">
    <property type="term" value="P:regulation of telomere maintenance via telomerase"/>
    <property type="evidence" value="ECO:0007669"/>
    <property type="project" value="TreeGrafter"/>
</dbReference>
<dbReference type="Proteomes" id="UP000472260">
    <property type="component" value="Unassembled WGS sequence"/>
</dbReference>
<dbReference type="RefSeq" id="XP_016328342.1">
    <property type="nucleotide sequence ID" value="XM_016472856.1"/>
</dbReference>
<dbReference type="GO" id="GO:0070187">
    <property type="term" value="C:shelterin complex"/>
    <property type="evidence" value="ECO:0007669"/>
    <property type="project" value="TreeGrafter"/>
</dbReference>
<feature type="compositionally biased region" description="Acidic residues" evidence="7">
    <location>
        <begin position="269"/>
        <end position="283"/>
    </location>
</feature>
<feature type="compositionally biased region" description="Basic residues" evidence="7">
    <location>
        <begin position="393"/>
        <end position="404"/>
    </location>
</feature>
<feature type="domain" description="Myb-like" evidence="8">
    <location>
        <begin position="608"/>
        <end position="661"/>
    </location>
</feature>
<evidence type="ECO:0000256" key="4">
    <source>
        <dbReference type="ARBA" id="ARBA00023125"/>
    </source>
</evidence>
<proteinExistence type="predicted"/>
<dbReference type="GO" id="GO:1905839">
    <property type="term" value="P:negative regulation of telomeric D-loop disassembly"/>
    <property type="evidence" value="ECO:0007669"/>
    <property type="project" value="TreeGrafter"/>
</dbReference>
<dbReference type="Gene3D" id="1.25.40.210">
    <property type="entry name" value="Telomere repeat-binding factor, dimerisation domain"/>
    <property type="match status" value="1"/>
</dbReference>
<feature type="region of interest" description="Disordered" evidence="7">
    <location>
        <begin position="266"/>
        <end position="287"/>
    </location>
</feature>
<feature type="compositionally biased region" description="Polar residues" evidence="7">
    <location>
        <begin position="540"/>
        <end position="550"/>
    </location>
</feature>
<dbReference type="InterPro" id="IPR001005">
    <property type="entry name" value="SANT/Myb"/>
</dbReference>
<name>A0A671NRY1_9TELE</name>